<gene>
    <name evidence="4" type="ORF">E8P82_02820</name>
</gene>
<accession>A0A4S5E7Z1</accession>
<keyword evidence="5" id="KW-1185">Reference proteome</keyword>
<dbReference type="InterPro" id="IPR003140">
    <property type="entry name" value="PLipase/COase/thioEstase"/>
</dbReference>
<dbReference type="SUPFAM" id="SSF53474">
    <property type="entry name" value="alpha/beta-Hydrolases"/>
    <property type="match status" value="1"/>
</dbReference>
<evidence type="ECO:0000259" key="3">
    <source>
        <dbReference type="Pfam" id="PF02230"/>
    </source>
</evidence>
<dbReference type="OrthoDB" id="9780848at2"/>
<protein>
    <submittedName>
        <fullName evidence="4">Phospholipase</fullName>
    </submittedName>
</protein>
<name>A0A4S5E7Z1_9MICC</name>
<dbReference type="GO" id="GO:0016787">
    <property type="term" value="F:hydrolase activity"/>
    <property type="evidence" value="ECO:0007669"/>
    <property type="project" value="UniProtKB-KW"/>
</dbReference>
<dbReference type="Gene3D" id="3.40.50.1820">
    <property type="entry name" value="alpha/beta hydrolase"/>
    <property type="match status" value="1"/>
</dbReference>
<reference evidence="4 5" key="1">
    <citation type="submission" date="2019-04" db="EMBL/GenBank/DDBJ databases">
        <authorList>
            <person name="Liu Q."/>
            <person name="Xin Y.-H."/>
        </authorList>
    </citation>
    <scope>NUCLEOTIDE SEQUENCE [LARGE SCALE GENOMIC DNA]</scope>
    <source>
        <strain evidence="4 5">AM23</strain>
    </source>
</reference>
<evidence type="ECO:0000313" key="4">
    <source>
        <dbReference type="EMBL" id="THJ67786.1"/>
    </source>
</evidence>
<dbReference type="RefSeq" id="WP_136452984.1">
    <property type="nucleotide sequence ID" value="NZ_SSWH01000002.1"/>
</dbReference>
<dbReference type="PANTHER" id="PTHR10655:SF17">
    <property type="entry name" value="LYSOPHOSPHOLIPASE-LIKE PROTEIN 1"/>
    <property type="match status" value="1"/>
</dbReference>
<feature type="domain" description="Phospholipase/carboxylesterase/thioesterase" evidence="3">
    <location>
        <begin position="108"/>
        <end position="220"/>
    </location>
</feature>
<dbReference type="Proteomes" id="UP000305233">
    <property type="component" value="Unassembled WGS sequence"/>
</dbReference>
<evidence type="ECO:0000256" key="2">
    <source>
        <dbReference type="ARBA" id="ARBA00022801"/>
    </source>
</evidence>
<organism evidence="4 5">
    <name type="scientific">Arthrobacter echini</name>
    <dbReference type="NCBI Taxonomy" id="1529066"/>
    <lineage>
        <taxon>Bacteria</taxon>
        <taxon>Bacillati</taxon>
        <taxon>Actinomycetota</taxon>
        <taxon>Actinomycetes</taxon>
        <taxon>Micrococcales</taxon>
        <taxon>Micrococcaceae</taxon>
        <taxon>Arthrobacter</taxon>
    </lineage>
</organism>
<evidence type="ECO:0000313" key="5">
    <source>
        <dbReference type="Proteomes" id="UP000305233"/>
    </source>
</evidence>
<dbReference type="EMBL" id="SSWH01000002">
    <property type="protein sequence ID" value="THJ67786.1"/>
    <property type="molecule type" value="Genomic_DNA"/>
</dbReference>
<dbReference type="Pfam" id="PF02230">
    <property type="entry name" value="Abhydrolase_2"/>
    <property type="match status" value="1"/>
</dbReference>
<dbReference type="AlphaFoldDB" id="A0A4S5E7Z1"/>
<proteinExistence type="inferred from homology"/>
<dbReference type="PANTHER" id="PTHR10655">
    <property type="entry name" value="LYSOPHOSPHOLIPASE-RELATED"/>
    <property type="match status" value="1"/>
</dbReference>
<dbReference type="InterPro" id="IPR050565">
    <property type="entry name" value="LYPA1-2/EST-like"/>
</dbReference>
<dbReference type="InterPro" id="IPR029058">
    <property type="entry name" value="AB_hydrolase_fold"/>
</dbReference>
<sequence length="225" mass="24496">MTDTAHAAASSSGSWDPVVLFSKPESERGGTPLLVLFHGYLANEEDLMGLADHLPEDFTVASVRAPQPVGPGFSWFPLPSEPAYSVEAVVQSVGAVASWLDGVRGLHSSVSLLGFSQGMAVATSLLRHRPGDFACVVGLSGYCVPAEGHGFFQDEQVSIAKTPFFWGRDQEDPVISAEMIEFTHAWLTTHTRLTKILYPDMFHSISQRELAHVREFLALTVLGRR</sequence>
<keyword evidence="2" id="KW-0378">Hydrolase</keyword>
<comment type="similarity">
    <text evidence="1">Belongs to the AB hydrolase superfamily. AB hydrolase 2 family.</text>
</comment>
<comment type="caution">
    <text evidence="4">The sequence shown here is derived from an EMBL/GenBank/DDBJ whole genome shotgun (WGS) entry which is preliminary data.</text>
</comment>
<evidence type="ECO:0000256" key="1">
    <source>
        <dbReference type="ARBA" id="ARBA00006499"/>
    </source>
</evidence>